<sequence length="335" mass="38742">MKNFKSLLKKDLIDWLLEPDNPSVRYFTLRDILGRPETDPEVKKAREGITKAGPAQKILKNQKPEGNWGPPENFYVGAKYKGTVWNIIYLASLGADKKDARVKKAAEFILKYSQDRESGGFAYRGGKNGGQHCAVIPCLTGNMVWSLIRFGFLGDRRVQRGIRWITEYQRFDDGVEKAPKGWPYEQEHCWGRHTCHMGAVKALKALAEIPAEKRNAGVRRTIEEGAEYLLKHHIFRQSHNLKKIVKPFWLRFSFPLMWNIDCLEMTGILAKLGFRDKRMDEAVDLIISKQDENGRWDNENTYLSDRLRAKPEPDRRPSKWVTLNALKALEEFYSE</sequence>
<dbReference type="SUPFAM" id="SSF48239">
    <property type="entry name" value="Terpenoid cyclases/Protein prenyltransferases"/>
    <property type="match status" value="1"/>
</dbReference>
<comment type="caution">
    <text evidence="1">The sequence shown here is derived from an EMBL/GenBank/DDBJ whole genome shotgun (WGS) entry which is preliminary data.</text>
</comment>
<organism evidence="1 2">
    <name type="scientific">Candidatus Desantisbacteria bacterium CG_4_10_14_0_8_um_filter_48_22</name>
    <dbReference type="NCBI Taxonomy" id="1974543"/>
    <lineage>
        <taxon>Bacteria</taxon>
        <taxon>Candidatus Desantisiibacteriota</taxon>
    </lineage>
</organism>
<name>A0A2M7S5P2_9BACT</name>
<dbReference type="Proteomes" id="UP000229307">
    <property type="component" value="Unassembled WGS sequence"/>
</dbReference>
<evidence type="ECO:0000313" key="2">
    <source>
        <dbReference type="Proteomes" id="UP000229307"/>
    </source>
</evidence>
<dbReference type="Gene3D" id="1.50.10.20">
    <property type="match status" value="1"/>
</dbReference>
<accession>A0A2M7S5P2</accession>
<protein>
    <submittedName>
        <fullName evidence="1">Nitrogen fixation protein NifH</fullName>
    </submittedName>
</protein>
<proteinExistence type="predicted"/>
<gene>
    <name evidence="1" type="ORF">COY52_11350</name>
</gene>
<dbReference type="EMBL" id="PFMR01000313">
    <property type="protein sequence ID" value="PIZ14708.1"/>
    <property type="molecule type" value="Genomic_DNA"/>
</dbReference>
<dbReference type="AlphaFoldDB" id="A0A2M7S5P2"/>
<dbReference type="InterPro" id="IPR008930">
    <property type="entry name" value="Terpenoid_cyclase/PrenylTrfase"/>
</dbReference>
<reference evidence="2" key="1">
    <citation type="submission" date="2017-09" db="EMBL/GenBank/DDBJ databases">
        <title>Depth-based differentiation of microbial function through sediment-hosted aquifers and enrichment of novel symbionts in the deep terrestrial subsurface.</title>
        <authorList>
            <person name="Probst A.J."/>
            <person name="Ladd B."/>
            <person name="Jarett J.K."/>
            <person name="Geller-Mcgrath D.E."/>
            <person name="Sieber C.M.K."/>
            <person name="Emerson J.B."/>
            <person name="Anantharaman K."/>
            <person name="Thomas B.C."/>
            <person name="Malmstrom R."/>
            <person name="Stieglmeier M."/>
            <person name="Klingl A."/>
            <person name="Woyke T."/>
            <person name="Ryan C.M."/>
            <person name="Banfield J.F."/>
        </authorList>
    </citation>
    <scope>NUCLEOTIDE SEQUENCE [LARGE SCALE GENOMIC DNA]</scope>
</reference>
<evidence type="ECO:0000313" key="1">
    <source>
        <dbReference type="EMBL" id="PIZ14708.1"/>
    </source>
</evidence>